<organism evidence="3 4">
    <name type="scientific">Costertonia aggregata</name>
    <dbReference type="NCBI Taxonomy" id="343403"/>
    <lineage>
        <taxon>Bacteria</taxon>
        <taxon>Pseudomonadati</taxon>
        <taxon>Bacteroidota</taxon>
        <taxon>Flavobacteriia</taxon>
        <taxon>Flavobacteriales</taxon>
        <taxon>Flavobacteriaceae</taxon>
        <taxon>Costertonia</taxon>
    </lineage>
</organism>
<evidence type="ECO:0000313" key="3">
    <source>
        <dbReference type="EMBL" id="QLG45576.1"/>
    </source>
</evidence>
<keyword evidence="4" id="KW-1185">Reference proteome</keyword>
<dbReference type="KEGG" id="cagg:HYG79_09525"/>
<evidence type="ECO:0000259" key="2">
    <source>
        <dbReference type="Pfam" id="PF13205"/>
    </source>
</evidence>
<dbReference type="AlphaFoldDB" id="A0A7H9AQ68"/>
<proteinExistence type="predicted"/>
<evidence type="ECO:0000313" key="4">
    <source>
        <dbReference type="Proteomes" id="UP000509302"/>
    </source>
</evidence>
<dbReference type="Pfam" id="PF13205">
    <property type="entry name" value="Big_5"/>
    <property type="match status" value="1"/>
</dbReference>
<sequence length="537" mass="61108">MLKRILAYFFLLFIVLAFFQCGRRGSPTGGPKDETPPVLIKTEPENLSVDFKAKKIRLYFDEYIKLEKIQDQLIISPPLKYQPIITPQGSASKYIEIVLKDTLKENTTYTFNFGQSIVDNNEGNPNSFLTYVFSTGPYVDSLKVSGVVKDAFDKEADDFISVMLYELDSTYTDSTIYQRPPNYITNTLDSTIIFNLNYLKAGDYALFAVKDQAKNNVFDQKADKIGFINDTVSLPTDSTYLLSLFKEIPDYNISVPSLAAKNRVIFGYQGNREDINIQPLTKLPDTVNTIIKKEKEKDTLNYWFTPFENDSLVFTVTNERLQLIDTFTVKNRKLALDSLRISSSASGKLNFGEPFYIEANIPIMAIDTAMMKMMNKDSINVTFDAILDSINNKVDIEFTLDPNESYALTLLPGALTDFFETQNDTLNYRLSTGSYADYGNLRINLAGNVQYPLIVQLTTEKGETKREIVATEPKPFEFANITPGNYMVRLIFDKNGNGAWDTGNYLKRIQPEKVRYLPKILEVRANWELDETFTVPE</sequence>
<dbReference type="Proteomes" id="UP000509302">
    <property type="component" value="Chromosome"/>
</dbReference>
<gene>
    <name evidence="3" type="ORF">HYG79_09525</name>
</gene>
<protein>
    <submittedName>
        <fullName evidence="3">Ig-like domain-containing protein</fullName>
    </submittedName>
</protein>
<dbReference type="EMBL" id="CP058595">
    <property type="protein sequence ID" value="QLG45576.1"/>
    <property type="molecule type" value="Genomic_DNA"/>
</dbReference>
<dbReference type="InterPro" id="IPR032812">
    <property type="entry name" value="SbsA_Ig"/>
</dbReference>
<reference evidence="3 4" key="1">
    <citation type="journal article" date="2006" name="Int. J. Syst. Evol. Microbiol.">
        <title>Costertonia aggregata gen. nov., sp. nov., a mesophilic marine bacterium of the family Flavobacteriaceae, isolated from a mature biofilm.</title>
        <authorList>
            <person name="Kwon K.K."/>
            <person name="Lee Y.K."/>
            <person name="Lee H.K."/>
        </authorList>
    </citation>
    <scope>NUCLEOTIDE SEQUENCE [LARGE SCALE GENOMIC DNA]</scope>
    <source>
        <strain evidence="3 4">KCCM 42265</strain>
    </source>
</reference>
<evidence type="ECO:0000256" key="1">
    <source>
        <dbReference type="ARBA" id="ARBA00022729"/>
    </source>
</evidence>
<accession>A0A7H9AQ68</accession>
<name>A0A7H9AQ68_9FLAO</name>
<keyword evidence="1" id="KW-0732">Signal</keyword>
<feature type="domain" description="SbsA Ig-like" evidence="2">
    <location>
        <begin position="33"/>
        <end position="135"/>
    </location>
</feature>
<dbReference type="RefSeq" id="WP_179241864.1">
    <property type="nucleotide sequence ID" value="NZ_CP058595.1"/>
</dbReference>